<evidence type="ECO:0000313" key="4">
    <source>
        <dbReference type="Proteomes" id="UP000248482"/>
    </source>
</evidence>
<feature type="compositionally biased region" description="Basic and acidic residues" evidence="3">
    <location>
        <begin position="210"/>
        <end position="220"/>
    </location>
</feature>
<dbReference type="STRING" id="391180.A0A2Y9K2Y9"/>
<organism evidence="4 5">
    <name type="scientific">Enhydra lutris kenyoni</name>
    <name type="common">northern sea otter</name>
    <dbReference type="NCBI Taxonomy" id="391180"/>
    <lineage>
        <taxon>Eukaryota</taxon>
        <taxon>Metazoa</taxon>
        <taxon>Chordata</taxon>
        <taxon>Craniata</taxon>
        <taxon>Vertebrata</taxon>
        <taxon>Euteleostomi</taxon>
        <taxon>Mammalia</taxon>
        <taxon>Eutheria</taxon>
        <taxon>Laurasiatheria</taxon>
        <taxon>Carnivora</taxon>
        <taxon>Caniformia</taxon>
        <taxon>Musteloidea</taxon>
        <taxon>Mustelidae</taxon>
        <taxon>Lutrinae</taxon>
        <taxon>Enhydra</taxon>
    </lineage>
</organism>
<dbReference type="PANTHER" id="PTHR13723">
    <property type="entry name" value="ADAMTS A DISINTEGRIN AND METALLOPROTEASE WITH THROMBOSPONDIN MOTIFS PROTEASE"/>
    <property type="match status" value="1"/>
</dbReference>
<feature type="compositionally biased region" description="Basic and acidic residues" evidence="3">
    <location>
        <begin position="7"/>
        <end position="18"/>
    </location>
</feature>
<reference evidence="5" key="1">
    <citation type="submission" date="2025-08" db="UniProtKB">
        <authorList>
            <consortium name="RefSeq"/>
        </authorList>
    </citation>
    <scope>IDENTIFICATION</scope>
    <source>
        <tissue evidence="5">Blood</tissue>
    </source>
</reference>
<dbReference type="GO" id="GO:0004222">
    <property type="term" value="F:metalloendopeptidase activity"/>
    <property type="evidence" value="ECO:0007669"/>
    <property type="project" value="TreeGrafter"/>
</dbReference>
<dbReference type="Gene3D" id="2.20.100.10">
    <property type="entry name" value="Thrombospondin type-1 (TSP1) repeat"/>
    <property type="match status" value="1"/>
</dbReference>
<feature type="compositionally biased region" description="Low complexity" evidence="3">
    <location>
        <begin position="422"/>
        <end position="431"/>
    </location>
</feature>
<dbReference type="AlphaFoldDB" id="A0A2Y9K2Y9"/>
<evidence type="ECO:0000256" key="2">
    <source>
        <dbReference type="ARBA" id="ARBA00022525"/>
    </source>
</evidence>
<feature type="region of interest" description="Disordered" evidence="3">
    <location>
        <begin position="174"/>
        <end position="234"/>
    </location>
</feature>
<feature type="region of interest" description="Disordered" evidence="3">
    <location>
        <begin position="1"/>
        <end position="65"/>
    </location>
</feature>
<dbReference type="InterPro" id="IPR050439">
    <property type="entry name" value="ADAMTS_ADAMTS-like"/>
</dbReference>
<evidence type="ECO:0000313" key="5">
    <source>
        <dbReference type="RefSeq" id="XP_022367623.1"/>
    </source>
</evidence>
<evidence type="ECO:0000256" key="1">
    <source>
        <dbReference type="ARBA" id="ARBA00004613"/>
    </source>
</evidence>
<evidence type="ECO:0000256" key="3">
    <source>
        <dbReference type="SAM" id="MobiDB-lite"/>
    </source>
</evidence>
<feature type="region of interest" description="Disordered" evidence="3">
    <location>
        <begin position="334"/>
        <end position="386"/>
    </location>
</feature>
<dbReference type="InterPro" id="IPR000884">
    <property type="entry name" value="TSP1_rpt"/>
</dbReference>
<dbReference type="KEGG" id="elk:111153114"/>
<dbReference type="GO" id="GO:0030198">
    <property type="term" value="P:extracellular matrix organization"/>
    <property type="evidence" value="ECO:0007669"/>
    <property type="project" value="TreeGrafter"/>
</dbReference>
<dbReference type="SUPFAM" id="SSF82895">
    <property type="entry name" value="TSP-1 type 1 repeat"/>
    <property type="match status" value="1"/>
</dbReference>
<protein>
    <submittedName>
        <fullName evidence="5">Thrombospondin type-1 domain-containing protein 4-like</fullName>
    </submittedName>
</protein>
<dbReference type="InterPro" id="IPR036383">
    <property type="entry name" value="TSP1_rpt_sf"/>
</dbReference>
<gene>
    <name evidence="5" type="primary">LOC111153114</name>
</gene>
<keyword evidence="2" id="KW-0964">Secreted</keyword>
<keyword evidence="4" id="KW-1185">Reference proteome</keyword>
<accession>A0A2Y9K2Y9</accession>
<dbReference type="GO" id="GO:0006508">
    <property type="term" value="P:proteolysis"/>
    <property type="evidence" value="ECO:0007669"/>
    <property type="project" value="TreeGrafter"/>
</dbReference>
<comment type="subcellular location">
    <subcellularLocation>
        <location evidence="1">Secreted</location>
    </subcellularLocation>
</comment>
<dbReference type="GO" id="GO:0031012">
    <property type="term" value="C:extracellular matrix"/>
    <property type="evidence" value="ECO:0007669"/>
    <property type="project" value="TreeGrafter"/>
</dbReference>
<dbReference type="GeneID" id="111153114"/>
<dbReference type="SMART" id="SM00209">
    <property type="entry name" value="TSP1"/>
    <property type="match status" value="1"/>
</dbReference>
<dbReference type="RefSeq" id="XP_022367623.1">
    <property type="nucleotide sequence ID" value="XM_022511915.1"/>
</dbReference>
<dbReference type="PROSITE" id="PS50092">
    <property type="entry name" value="TSP1"/>
    <property type="match status" value="1"/>
</dbReference>
<dbReference type="Proteomes" id="UP000248482">
    <property type="component" value="Unplaced"/>
</dbReference>
<dbReference type="OrthoDB" id="10062690at2759"/>
<feature type="compositionally biased region" description="Low complexity" evidence="3">
    <location>
        <begin position="32"/>
        <end position="41"/>
    </location>
</feature>
<name>A0A2Y9K2Y9_ENHLU</name>
<feature type="region of interest" description="Disordered" evidence="3">
    <location>
        <begin position="405"/>
        <end position="431"/>
    </location>
</feature>
<sequence>MTAGGREWGREEGPKERGSPFSRSQTPSYSFPRAPEPLAARSARRRSGAQWEPVQGGRGAAAAAVHAACSGLPGAGKHAGARLGGRRPIRDADRQVPQRMAAAQGIPEDSGGGGSPGVWGAWGPWSACSRSCSGGVMEQTRPCLPSSYRARGALRPGAPPRAFAGHVVSAVRTSVPLHRSRERQELRAPVGPEASRQGPGSRGSRHPQARARDPTAERRYTRPPATSPARVPALVPRLAPSPSVEPLCAGFHDVPFSWEARPPPPRSATGSVPEFPSLPSPLRCDHSVGVNGEHPVTPFISVCVSFFRSRTRGPIGPGKYGYGKAPYILPLQTDSAHSPQRLRRQRPSRSQGASGPSHGYSPPAHRAPQHGSLYQSDGGPRSGLQTSEASVYQLPLTHDPGFPAASSLFHGLESGSSHDPGAPRAAQSSSQPARSAAISCIGAYRQYKLCNTNVCPESSRNIREVQCASYNNKPFMGRFYEWEPFAEVKGNRKCELNCQAMGYRFYVRQAEKVIDGTPCDQNGTAICVSGQCKVHSDRKGWSILVKNMPSEVDRLDSNSASSTV</sequence>
<proteinExistence type="predicted"/>
<dbReference type="GO" id="GO:0005576">
    <property type="term" value="C:extracellular region"/>
    <property type="evidence" value="ECO:0007669"/>
    <property type="project" value="UniProtKB-SubCell"/>
</dbReference>
<dbReference type="PANTHER" id="PTHR13723:SF16">
    <property type="entry name" value="THROMBOSPONDIN TYPE-1 DOMAIN-CONTAINING PROTEIN 4"/>
    <property type="match status" value="1"/>
</dbReference>